<sequence length="167" mass="18443">MPLRPKMLPLPPCAGERFDARHSFAALASWRGGEWPHAVAEIVREHPVLRSVEPEILAEHTQEVLSPSGALELATLISAGSLLTPRADALSLRTPDPSRERCLRQVLECLGEGARYFTNHGEAEEEKDADFLATAFFADAIAGPTMDICLIGVTDQRLLVLWRFEED</sequence>
<dbReference type="Proteomes" id="UP001550850">
    <property type="component" value="Unassembled WGS sequence"/>
</dbReference>
<evidence type="ECO:0000313" key="2">
    <source>
        <dbReference type="Proteomes" id="UP001550850"/>
    </source>
</evidence>
<reference evidence="1 2" key="1">
    <citation type="submission" date="2024-06" db="EMBL/GenBank/DDBJ databases">
        <title>The Natural Products Discovery Center: Release of the First 8490 Sequenced Strains for Exploring Actinobacteria Biosynthetic Diversity.</title>
        <authorList>
            <person name="Kalkreuter E."/>
            <person name="Kautsar S.A."/>
            <person name="Yang D."/>
            <person name="Bader C.D."/>
            <person name="Teijaro C.N."/>
            <person name="Fluegel L."/>
            <person name="Davis C.M."/>
            <person name="Simpson J.R."/>
            <person name="Lauterbach L."/>
            <person name="Steele A.D."/>
            <person name="Gui C."/>
            <person name="Meng S."/>
            <person name="Li G."/>
            <person name="Viehrig K."/>
            <person name="Ye F."/>
            <person name="Su P."/>
            <person name="Kiefer A.F."/>
            <person name="Nichols A."/>
            <person name="Cepeda A.J."/>
            <person name="Yan W."/>
            <person name="Fan B."/>
            <person name="Jiang Y."/>
            <person name="Adhikari A."/>
            <person name="Zheng C.-J."/>
            <person name="Schuster L."/>
            <person name="Cowan T.M."/>
            <person name="Smanski M.J."/>
            <person name="Chevrette M.G."/>
            <person name="De Carvalho L.P.S."/>
            <person name="Shen B."/>
        </authorList>
    </citation>
    <scope>NUCLEOTIDE SEQUENCE [LARGE SCALE GENOMIC DNA]</scope>
    <source>
        <strain evidence="1 2">NPDC038104</strain>
    </source>
</reference>
<dbReference type="EMBL" id="JBEZUR010000003">
    <property type="protein sequence ID" value="MEU3553307.1"/>
    <property type="molecule type" value="Genomic_DNA"/>
</dbReference>
<protein>
    <submittedName>
        <fullName evidence="1">Uncharacterized protein</fullName>
    </submittedName>
</protein>
<organism evidence="1 2">
    <name type="scientific">Streptomyces fragilis</name>
    <dbReference type="NCBI Taxonomy" id="67301"/>
    <lineage>
        <taxon>Bacteria</taxon>
        <taxon>Bacillati</taxon>
        <taxon>Actinomycetota</taxon>
        <taxon>Actinomycetes</taxon>
        <taxon>Kitasatosporales</taxon>
        <taxon>Streptomycetaceae</taxon>
        <taxon>Streptomyces</taxon>
    </lineage>
</organism>
<dbReference type="RefSeq" id="WP_108952705.1">
    <property type="nucleotide sequence ID" value="NZ_BEVZ01000002.1"/>
</dbReference>
<keyword evidence="2" id="KW-1185">Reference proteome</keyword>
<comment type="caution">
    <text evidence="1">The sequence shown here is derived from an EMBL/GenBank/DDBJ whole genome shotgun (WGS) entry which is preliminary data.</text>
</comment>
<evidence type="ECO:0000313" key="1">
    <source>
        <dbReference type="EMBL" id="MEU3553307.1"/>
    </source>
</evidence>
<gene>
    <name evidence="1" type="ORF">AB0E65_03555</name>
</gene>
<name>A0ABV2YC64_9ACTN</name>
<accession>A0ABV2YC64</accession>
<proteinExistence type="predicted"/>